<dbReference type="Proteomes" id="UP001139646">
    <property type="component" value="Unassembled WGS sequence"/>
</dbReference>
<dbReference type="RefSeq" id="WP_242283635.1">
    <property type="nucleotide sequence ID" value="NZ_JAKKSL010000001.1"/>
</dbReference>
<dbReference type="InterPro" id="IPR010982">
    <property type="entry name" value="Lambda_DNA-bd_dom_sf"/>
</dbReference>
<dbReference type="SMART" id="SM00530">
    <property type="entry name" value="HTH_XRE"/>
    <property type="match status" value="1"/>
</dbReference>
<name>A0ABS9WXR0_9GAMM</name>
<dbReference type="Gene3D" id="1.10.260.40">
    <property type="entry name" value="lambda repressor-like DNA-binding domains"/>
    <property type="match status" value="1"/>
</dbReference>
<dbReference type="CDD" id="cd00093">
    <property type="entry name" value="HTH_XRE"/>
    <property type="match status" value="1"/>
</dbReference>
<evidence type="ECO:0000313" key="3">
    <source>
        <dbReference type="Proteomes" id="UP001139646"/>
    </source>
</evidence>
<dbReference type="Pfam" id="PF01381">
    <property type="entry name" value="HTH_3"/>
    <property type="match status" value="1"/>
</dbReference>
<dbReference type="EMBL" id="JAKKSL010000001">
    <property type="protein sequence ID" value="MCI2282706.1"/>
    <property type="molecule type" value="Genomic_DNA"/>
</dbReference>
<dbReference type="SUPFAM" id="SSF47413">
    <property type="entry name" value="lambda repressor-like DNA-binding domains"/>
    <property type="match status" value="1"/>
</dbReference>
<keyword evidence="3" id="KW-1185">Reference proteome</keyword>
<evidence type="ECO:0000259" key="1">
    <source>
        <dbReference type="PROSITE" id="PS50943"/>
    </source>
</evidence>
<evidence type="ECO:0000313" key="2">
    <source>
        <dbReference type="EMBL" id="MCI2282706.1"/>
    </source>
</evidence>
<sequence length="95" mass="10697">MAKRIIATKAPNNDLPVNMVRLGEFVRFKRTSLDMTIENAASLCGVSKQALNNIELGMDSVKLVTLFKVLTQLGISLWFENQSALDKKEIDDEWL</sequence>
<proteinExistence type="predicted"/>
<organism evidence="2 3">
    <name type="scientific">Colwellia maritima</name>
    <dbReference type="NCBI Taxonomy" id="2912588"/>
    <lineage>
        <taxon>Bacteria</taxon>
        <taxon>Pseudomonadati</taxon>
        <taxon>Pseudomonadota</taxon>
        <taxon>Gammaproteobacteria</taxon>
        <taxon>Alteromonadales</taxon>
        <taxon>Colwelliaceae</taxon>
        <taxon>Colwellia</taxon>
    </lineage>
</organism>
<gene>
    <name evidence="2" type="ORF">L3081_03900</name>
</gene>
<reference evidence="2" key="1">
    <citation type="submission" date="2022-01" db="EMBL/GenBank/DDBJ databases">
        <title>Colwellia maritima, isolated from seawater.</title>
        <authorList>
            <person name="Kristyanto S."/>
            <person name="Jung J."/>
            <person name="Jeon C.O."/>
        </authorList>
    </citation>
    <scope>NUCLEOTIDE SEQUENCE</scope>
    <source>
        <strain evidence="2">MSW7</strain>
    </source>
</reference>
<protein>
    <submittedName>
        <fullName evidence="2">Helix-turn-helix domain-containing protein</fullName>
    </submittedName>
</protein>
<dbReference type="PROSITE" id="PS50943">
    <property type="entry name" value="HTH_CROC1"/>
    <property type="match status" value="1"/>
</dbReference>
<feature type="domain" description="HTH cro/C1-type" evidence="1">
    <location>
        <begin position="26"/>
        <end position="79"/>
    </location>
</feature>
<dbReference type="InterPro" id="IPR001387">
    <property type="entry name" value="Cro/C1-type_HTH"/>
</dbReference>
<accession>A0ABS9WXR0</accession>
<comment type="caution">
    <text evidence="2">The sequence shown here is derived from an EMBL/GenBank/DDBJ whole genome shotgun (WGS) entry which is preliminary data.</text>
</comment>